<accession>A0A1I3CV11</accession>
<protein>
    <submittedName>
        <fullName evidence="3">Uncharacterized protein</fullName>
    </submittedName>
</protein>
<feature type="chain" id="PRO_5011744655" evidence="2">
    <location>
        <begin position="19"/>
        <end position="145"/>
    </location>
</feature>
<organism evidence="3 4">
    <name type="scientific">Halpernia frigidisoli</name>
    <dbReference type="NCBI Taxonomy" id="1125876"/>
    <lineage>
        <taxon>Bacteria</taxon>
        <taxon>Pseudomonadati</taxon>
        <taxon>Bacteroidota</taxon>
        <taxon>Flavobacteriia</taxon>
        <taxon>Flavobacteriales</taxon>
        <taxon>Weeksellaceae</taxon>
        <taxon>Chryseobacterium group</taxon>
        <taxon>Halpernia</taxon>
    </lineage>
</organism>
<gene>
    <name evidence="3" type="ORF">SAMN05443292_0097</name>
</gene>
<evidence type="ECO:0000256" key="1">
    <source>
        <dbReference type="SAM" id="MobiDB-lite"/>
    </source>
</evidence>
<dbReference type="AlphaFoldDB" id="A0A1I3CV11"/>
<sequence>MKKLYTCLIFFNSVFILAQNLEAQKAAINAASIAGNNELASEITLNTLQRKANENKSANMRILDDGFELNFSQKARLDNNLKAKLEEQKNLNEKVKSSISSSEKEQLESKLKKNNLKISELSSKLEKNSSELLDLQKEYNRLNLK</sequence>
<evidence type="ECO:0000256" key="2">
    <source>
        <dbReference type="SAM" id="SignalP"/>
    </source>
</evidence>
<keyword evidence="4" id="KW-1185">Reference proteome</keyword>
<proteinExistence type="predicted"/>
<keyword evidence="2" id="KW-0732">Signal</keyword>
<evidence type="ECO:0000313" key="3">
    <source>
        <dbReference type="EMBL" id="SFH78384.1"/>
    </source>
</evidence>
<name>A0A1I3CV11_9FLAO</name>
<dbReference type="STRING" id="1125876.SAMN05443292_0097"/>
<reference evidence="3 4" key="1">
    <citation type="submission" date="2016-10" db="EMBL/GenBank/DDBJ databases">
        <authorList>
            <person name="de Groot N.N."/>
        </authorList>
    </citation>
    <scope>NUCLEOTIDE SEQUENCE [LARGE SCALE GENOMIC DNA]</scope>
    <source>
        <strain evidence="3 4">DSM 26000</strain>
    </source>
</reference>
<dbReference type="EMBL" id="FOQT01000001">
    <property type="protein sequence ID" value="SFH78384.1"/>
    <property type="molecule type" value="Genomic_DNA"/>
</dbReference>
<dbReference type="Proteomes" id="UP000198931">
    <property type="component" value="Unassembled WGS sequence"/>
</dbReference>
<evidence type="ECO:0000313" key="4">
    <source>
        <dbReference type="Proteomes" id="UP000198931"/>
    </source>
</evidence>
<feature type="region of interest" description="Disordered" evidence="1">
    <location>
        <begin position="92"/>
        <end position="111"/>
    </location>
</feature>
<feature type="signal peptide" evidence="2">
    <location>
        <begin position="1"/>
        <end position="18"/>
    </location>
</feature>
<dbReference type="RefSeq" id="WP_090078226.1">
    <property type="nucleotide sequence ID" value="NZ_FOQT01000001.1"/>
</dbReference>